<dbReference type="AlphaFoldDB" id="C6WKD4"/>
<evidence type="ECO:0000256" key="1">
    <source>
        <dbReference type="SAM" id="MobiDB-lite"/>
    </source>
</evidence>
<reference evidence="2 3" key="1">
    <citation type="journal article" date="2009" name="Stand. Genomic Sci.">
        <title>Complete genome sequence of Actinosynnema mirum type strain (101).</title>
        <authorList>
            <person name="Land M."/>
            <person name="Lapidus A."/>
            <person name="Mayilraj S."/>
            <person name="Chen F."/>
            <person name="Copeland A."/>
            <person name="Del Rio T.G."/>
            <person name="Nolan M."/>
            <person name="Lucas S."/>
            <person name="Tice H."/>
            <person name="Cheng J.F."/>
            <person name="Chertkov O."/>
            <person name="Bruce D."/>
            <person name="Goodwin L."/>
            <person name="Pitluck S."/>
            <person name="Rohde M."/>
            <person name="Goker M."/>
            <person name="Pati A."/>
            <person name="Ivanova N."/>
            <person name="Mavromatis K."/>
            <person name="Chen A."/>
            <person name="Palaniappan K."/>
            <person name="Hauser L."/>
            <person name="Chang Y.J."/>
            <person name="Jeffries C.C."/>
            <person name="Brettin T."/>
            <person name="Detter J.C."/>
            <person name="Han C."/>
            <person name="Chain P."/>
            <person name="Tindall B.J."/>
            <person name="Bristow J."/>
            <person name="Eisen J.A."/>
            <person name="Markowitz V."/>
            <person name="Hugenholtz P."/>
            <person name="Kyrpides N.C."/>
            <person name="Klenk H.P."/>
        </authorList>
    </citation>
    <scope>NUCLEOTIDE SEQUENCE [LARGE SCALE GENOMIC DNA]</scope>
    <source>
        <strain evidence="3">ATCC 29888 / DSM 43827 / JCM 3225 / NBRC 14064 / NCIMB 13271 / NRRL B-12336 / IMRU 3971 / 101</strain>
    </source>
</reference>
<feature type="compositionally biased region" description="Gly residues" evidence="1">
    <location>
        <begin position="154"/>
        <end position="167"/>
    </location>
</feature>
<dbReference type="STRING" id="446462.Amir_6384"/>
<feature type="compositionally biased region" description="Low complexity" evidence="1">
    <location>
        <begin position="139"/>
        <end position="153"/>
    </location>
</feature>
<sequence>MAQVDHVLGGLRERVARPGGGALVGAVDRRRAAEEGLARARRPAVGAVLLGQFALDVPEVGQHRVTEHRAVVPARSRAPRAILELGALGVRRALRVTRAGVRGPAVAARADVAPAVQRSALVERGAQVGGAVVRAATGATARRSTTRRATGQAVGAGSGRGSGCGLERGGRARLGRRRVLGGVAHAAERVRDRPAGRAADLRGAVEQRRRGLAGGALVAGRVVVGRPRRDGGGVLARVVRDVGDVRGRGPDDLVDPLRRSGHRLGDLTCHVARHLACHLAHGLRGGVHHRAHDRVDHRLHQSDHRLRDRLDGPRRGLHHRGHHALDEVADHVEQAPAHTGVRVDRRLGGGHVGAAVQAHRVGQRRRQVGRVRRRAAHRRVQAEQRGRLACRRGRLRGVGVLGQVDQLAHQLDLGLADLAGRVVEPVGRGVAVAGGADEVAVGGDEPVPAGARGGGGGPGHAAEDAPGRVVRLTGQPVQPASCGAPRRSGGAQLVLVGLRPRDPGPRGDLGQLRGQLDSHPRSPGQTASNAVSLPSSTLR</sequence>
<evidence type="ECO:0000313" key="3">
    <source>
        <dbReference type="Proteomes" id="UP000002213"/>
    </source>
</evidence>
<name>C6WKD4_ACTMD</name>
<evidence type="ECO:0000313" key="2">
    <source>
        <dbReference type="EMBL" id="ACU40185.1"/>
    </source>
</evidence>
<feature type="region of interest" description="Disordered" evidence="1">
    <location>
        <begin position="496"/>
        <end position="539"/>
    </location>
</feature>
<dbReference type="HOGENOM" id="CLU_504939_0_0_11"/>
<organism evidence="2 3">
    <name type="scientific">Actinosynnema mirum (strain ATCC 29888 / DSM 43827 / JCM 3225 / NBRC 14064 / NCIMB 13271 / NRRL B-12336 / IMRU 3971 / 101)</name>
    <dbReference type="NCBI Taxonomy" id="446462"/>
    <lineage>
        <taxon>Bacteria</taxon>
        <taxon>Bacillati</taxon>
        <taxon>Actinomycetota</taxon>
        <taxon>Actinomycetes</taxon>
        <taxon>Pseudonocardiales</taxon>
        <taxon>Pseudonocardiaceae</taxon>
        <taxon>Actinosynnema</taxon>
    </lineage>
</organism>
<protein>
    <submittedName>
        <fullName evidence="2">PE-PGRS family protein</fullName>
    </submittedName>
</protein>
<feature type="compositionally biased region" description="Polar residues" evidence="1">
    <location>
        <begin position="523"/>
        <end position="539"/>
    </location>
</feature>
<dbReference type="KEGG" id="ami:Amir_6384"/>
<feature type="compositionally biased region" description="Low complexity" evidence="1">
    <location>
        <begin position="439"/>
        <end position="450"/>
    </location>
</feature>
<proteinExistence type="predicted"/>
<keyword evidence="3" id="KW-1185">Reference proteome</keyword>
<dbReference type="Proteomes" id="UP000002213">
    <property type="component" value="Chromosome"/>
</dbReference>
<feature type="region of interest" description="Disordered" evidence="1">
    <location>
        <begin position="439"/>
        <end position="465"/>
    </location>
</feature>
<feature type="region of interest" description="Disordered" evidence="1">
    <location>
        <begin position="139"/>
        <end position="168"/>
    </location>
</feature>
<gene>
    <name evidence="2" type="ordered locus">Amir_6384</name>
</gene>
<accession>C6WKD4</accession>
<dbReference type="EMBL" id="CP001630">
    <property type="protein sequence ID" value="ACU40185.1"/>
    <property type="molecule type" value="Genomic_DNA"/>
</dbReference>